<feature type="compositionally biased region" description="Basic and acidic residues" evidence="1">
    <location>
        <begin position="227"/>
        <end position="239"/>
    </location>
</feature>
<proteinExistence type="predicted"/>
<dbReference type="EMBL" id="CAJHIT010000008">
    <property type="protein sequence ID" value="CAD6504402.1"/>
    <property type="molecule type" value="Genomic_DNA"/>
</dbReference>
<protein>
    <submittedName>
        <fullName evidence="3">BgTH12-06132</fullName>
    </submittedName>
</protein>
<dbReference type="AlphaFoldDB" id="A0A9W4D5U5"/>
<dbReference type="PANTHER" id="PTHR38248">
    <property type="entry name" value="FUNK1 6"/>
    <property type="match status" value="1"/>
</dbReference>
<comment type="caution">
    <text evidence="3">The sequence shown here is derived from an EMBL/GenBank/DDBJ whole genome shotgun (WGS) entry which is preliminary data.</text>
</comment>
<dbReference type="InterPro" id="IPR040976">
    <property type="entry name" value="Pkinase_fungal"/>
</dbReference>
<evidence type="ECO:0000313" key="3">
    <source>
        <dbReference type="EMBL" id="CAD6504402.1"/>
    </source>
</evidence>
<evidence type="ECO:0000256" key="1">
    <source>
        <dbReference type="SAM" id="MobiDB-lite"/>
    </source>
</evidence>
<dbReference type="Pfam" id="PF17667">
    <property type="entry name" value="Pkinase_fungal"/>
    <property type="match status" value="1"/>
</dbReference>
<evidence type="ECO:0000259" key="2">
    <source>
        <dbReference type="Pfam" id="PF17667"/>
    </source>
</evidence>
<feature type="region of interest" description="Disordered" evidence="1">
    <location>
        <begin position="219"/>
        <end position="242"/>
    </location>
</feature>
<reference evidence="3" key="1">
    <citation type="submission" date="2020-10" db="EMBL/GenBank/DDBJ databases">
        <authorList>
            <person name="Muller C M."/>
        </authorList>
    </citation>
    <scope>NUCLEOTIDE SEQUENCE</scope>
    <source>
        <strain evidence="3">THUN-12</strain>
    </source>
</reference>
<dbReference type="Proteomes" id="UP000683417">
    <property type="component" value="Unassembled WGS sequence"/>
</dbReference>
<name>A0A9W4D5U5_BLUGR</name>
<organism evidence="3 4">
    <name type="scientific">Blumeria graminis f. sp. triticale</name>
    <dbReference type="NCBI Taxonomy" id="1689686"/>
    <lineage>
        <taxon>Eukaryota</taxon>
        <taxon>Fungi</taxon>
        <taxon>Dikarya</taxon>
        <taxon>Ascomycota</taxon>
        <taxon>Pezizomycotina</taxon>
        <taxon>Leotiomycetes</taxon>
        <taxon>Erysiphales</taxon>
        <taxon>Erysiphaceae</taxon>
        <taxon>Blumeria</taxon>
    </lineage>
</organism>
<evidence type="ECO:0000313" key="4">
    <source>
        <dbReference type="Proteomes" id="UP000683417"/>
    </source>
</evidence>
<dbReference type="PANTHER" id="PTHR38248:SF2">
    <property type="entry name" value="FUNK1 11"/>
    <property type="match status" value="1"/>
</dbReference>
<feature type="domain" description="Fungal-type protein kinase" evidence="2">
    <location>
        <begin position="265"/>
        <end position="638"/>
    </location>
</feature>
<gene>
    <name evidence="3" type="ORF">BGTH12_LOCUS5760</name>
</gene>
<sequence>MSFTASIDNVILTHPLRPFIDTFKSKYNFCEHSTDSIIQNEAEILQSNRTAVKMLLCALINHPVSRFLQINPNLSLDEWITSIFTRLTSRDLELPIFRVLATSIVESDSDSATWKSIMQFCDEFLGMPEKLLITGGASKWQNSQGSFFQEVRESTYVKVDGFWEKFFSQGEYKKQGLLYLKSLSEANDGDPLRDFPKELSEETLWKWLDSFQQRYLDQAHNSPVGSRKTESNSSNEKRNQASRGKYFRMTRIGNIPGKQCHRQLDVFTKSRSCPAERPHHWRDVQVVGVLTNSLTHENWRDKFFQLAYYMRDLFYAQPLRRFAHGFLLYGTQLRLWVFDPCGAFGSGVIDIKEEPECFIRAITAYALMNEDKLGMNIFVNPINHKMKVQNHKTLRNNIYQLDINPFVNQKLPLSCGTVCYRTIDGEYIAKFSWSEQGGLAETNLHSEAQIVPGVTKLIGSQVITSTNDTRRGLDFKDIDSDTYKPNVNSNSDQESNMIQGEENKWKFIPELYSRTLECHCMTPAGRPLKNFKSSREFLTAMRDITKAHRQLYQETKILYCDIHDSNMILTDPEKNNGITGMLINFSQALSLNERWNDLSPIFNIPYIAPHLDEQLENPTNRTYRHDLESLFYIFLSVCMEFGWGGQQPSYKSTLFKSDAGKYRSWKYVRRDITDGFERKIVENFLPEFDCAKDLARTLKSILFSDYSRPSLGTPDDSNILYSPIIEAYEKALKDLHS</sequence>
<accession>A0A9W4D5U5</accession>